<evidence type="ECO:0000256" key="4">
    <source>
        <dbReference type="ARBA" id="ARBA00022692"/>
    </source>
</evidence>
<protein>
    <submittedName>
        <fullName evidence="9">MFS family permease</fullName>
    </submittedName>
</protein>
<keyword evidence="6 7" id="KW-0472">Membrane</keyword>
<comment type="subcellular location">
    <subcellularLocation>
        <location evidence="1">Cell membrane</location>
        <topology evidence="1">Multi-pass membrane protein</topology>
    </subcellularLocation>
</comment>
<sequence>MTPPSLFRHRNFMLLFGADTISQAGTQISLIALPFVALTALKASELQMGLLVAAETAAFLLIGLPAGVWVDRMARRRILVAADLVRGVLLASIPVAWWLDALTMLQLYGVALGTGLATVFFDIAYQSYLPSLISRDRLVDGNATLEVVRSTAGVAGPGLGGGLVQLLTAPVAVLADAVSFLGSALFLWRIDAAEQVPGRAERRGLLKEIGEGLRYVATHRILRMIAACTATANFANGIFAAVEMIFLSRVLGLAPGLVGLMFSAAAVGGLTGAVVVGRVSRRVGSARLIWLSMLVTSPFMVLVPLTEPGWGLSLFVIGTFVNSVGVVLYNVGQVSFRQSVTPEHMLGRMNATMRFVVWGTLPLGGLAGGVLGEVLQARAALWVSAGLTMLAVVPLLLSPLRGMRDLPAPDEAAS</sequence>
<evidence type="ECO:0000313" key="10">
    <source>
        <dbReference type="Proteomes" id="UP000562352"/>
    </source>
</evidence>
<dbReference type="EMBL" id="JACHJJ010000011">
    <property type="protein sequence ID" value="MBB5964381.1"/>
    <property type="molecule type" value="Genomic_DNA"/>
</dbReference>
<name>A0A841D2A2_PLAVE</name>
<dbReference type="RefSeq" id="WP_184943151.1">
    <property type="nucleotide sequence ID" value="NZ_BAAAWZ010000001.1"/>
</dbReference>
<dbReference type="Proteomes" id="UP000562352">
    <property type="component" value="Unassembled WGS sequence"/>
</dbReference>
<dbReference type="InterPro" id="IPR020846">
    <property type="entry name" value="MFS_dom"/>
</dbReference>
<keyword evidence="3" id="KW-1003">Cell membrane</keyword>
<feature type="transmembrane region" description="Helical" evidence="7">
    <location>
        <begin position="12"/>
        <end position="36"/>
    </location>
</feature>
<feature type="transmembrane region" description="Helical" evidence="7">
    <location>
        <begin position="224"/>
        <end position="247"/>
    </location>
</feature>
<evidence type="ECO:0000259" key="8">
    <source>
        <dbReference type="PROSITE" id="PS50850"/>
    </source>
</evidence>
<evidence type="ECO:0000256" key="3">
    <source>
        <dbReference type="ARBA" id="ARBA00022475"/>
    </source>
</evidence>
<feature type="transmembrane region" description="Helical" evidence="7">
    <location>
        <begin position="352"/>
        <end position="371"/>
    </location>
</feature>
<feature type="transmembrane region" description="Helical" evidence="7">
    <location>
        <begin position="105"/>
        <end position="125"/>
    </location>
</feature>
<dbReference type="PROSITE" id="PS50850">
    <property type="entry name" value="MFS"/>
    <property type="match status" value="1"/>
</dbReference>
<evidence type="ECO:0000256" key="2">
    <source>
        <dbReference type="ARBA" id="ARBA00022448"/>
    </source>
</evidence>
<keyword evidence="4 7" id="KW-0812">Transmembrane</keyword>
<dbReference type="CDD" id="cd06173">
    <property type="entry name" value="MFS_MefA_like"/>
    <property type="match status" value="1"/>
</dbReference>
<evidence type="ECO:0000256" key="1">
    <source>
        <dbReference type="ARBA" id="ARBA00004651"/>
    </source>
</evidence>
<dbReference type="PANTHER" id="PTHR23513:SF6">
    <property type="entry name" value="MAJOR FACILITATOR SUPERFAMILY ASSOCIATED DOMAIN-CONTAINING PROTEIN"/>
    <property type="match status" value="1"/>
</dbReference>
<dbReference type="Gene3D" id="1.20.1250.20">
    <property type="entry name" value="MFS general substrate transporter like domains"/>
    <property type="match status" value="1"/>
</dbReference>
<accession>A0A841D2A2</accession>
<gene>
    <name evidence="9" type="ORF">FHS22_003665</name>
</gene>
<comment type="caution">
    <text evidence="9">The sequence shown here is derived from an EMBL/GenBank/DDBJ whole genome shotgun (WGS) entry which is preliminary data.</text>
</comment>
<evidence type="ECO:0000256" key="6">
    <source>
        <dbReference type="ARBA" id="ARBA00023136"/>
    </source>
</evidence>
<dbReference type="SUPFAM" id="SSF103473">
    <property type="entry name" value="MFS general substrate transporter"/>
    <property type="match status" value="1"/>
</dbReference>
<dbReference type="InterPro" id="IPR010290">
    <property type="entry name" value="TM_effector"/>
</dbReference>
<feature type="transmembrane region" description="Helical" evidence="7">
    <location>
        <begin position="253"/>
        <end position="276"/>
    </location>
</feature>
<feature type="transmembrane region" description="Helical" evidence="7">
    <location>
        <begin position="312"/>
        <end position="331"/>
    </location>
</feature>
<keyword evidence="10" id="KW-1185">Reference proteome</keyword>
<feature type="transmembrane region" description="Helical" evidence="7">
    <location>
        <begin position="77"/>
        <end position="99"/>
    </location>
</feature>
<feature type="transmembrane region" description="Helical" evidence="7">
    <location>
        <begin position="288"/>
        <end position="306"/>
    </location>
</feature>
<feature type="transmembrane region" description="Helical" evidence="7">
    <location>
        <begin position="377"/>
        <end position="397"/>
    </location>
</feature>
<feature type="transmembrane region" description="Helical" evidence="7">
    <location>
        <begin position="48"/>
        <end position="70"/>
    </location>
</feature>
<dbReference type="InterPro" id="IPR036259">
    <property type="entry name" value="MFS_trans_sf"/>
</dbReference>
<keyword evidence="2" id="KW-0813">Transport</keyword>
<reference evidence="9 10" key="1">
    <citation type="submission" date="2020-08" db="EMBL/GenBank/DDBJ databases">
        <title>Genomic Encyclopedia of Type Strains, Phase III (KMG-III): the genomes of soil and plant-associated and newly described type strains.</title>
        <authorList>
            <person name="Whitman W."/>
        </authorList>
    </citation>
    <scope>NUCLEOTIDE SEQUENCE [LARGE SCALE GENOMIC DNA]</scope>
    <source>
        <strain evidence="9 10">CECT 3303</strain>
    </source>
</reference>
<dbReference type="AlphaFoldDB" id="A0A841D2A2"/>
<dbReference type="Pfam" id="PF05977">
    <property type="entry name" value="MFS_3"/>
    <property type="match status" value="1"/>
</dbReference>
<organism evidence="9 10">
    <name type="scientific">Planomonospora venezuelensis</name>
    <dbReference type="NCBI Taxonomy" id="1999"/>
    <lineage>
        <taxon>Bacteria</taxon>
        <taxon>Bacillati</taxon>
        <taxon>Actinomycetota</taxon>
        <taxon>Actinomycetes</taxon>
        <taxon>Streptosporangiales</taxon>
        <taxon>Streptosporangiaceae</taxon>
        <taxon>Planomonospora</taxon>
    </lineage>
</organism>
<proteinExistence type="predicted"/>
<dbReference type="GO" id="GO:0005886">
    <property type="term" value="C:plasma membrane"/>
    <property type="evidence" value="ECO:0007669"/>
    <property type="project" value="UniProtKB-SubCell"/>
</dbReference>
<evidence type="ECO:0000313" key="9">
    <source>
        <dbReference type="EMBL" id="MBB5964381.1"/>
    </source>
</evidence>
<evidence type="ECO:0000256" key="5">
    <source>
        <dbReference type="ARBA" id="ARBA00022989"/>
    </source>
</evidence>
<dbReference type="PANTHER" id="PTHR23513">
    <property type="entry name" value="INTEGRAL MEMBRANE EFFLUX PROTEIN-RELATED"/>
    <property type="match status" value="1"/>
</dbReference>
<evidence type="ECO:0000256" key="7">
    <source>
        <dbReference type="SAM" id="Phobius"/>
    </source>
</evidence>
<dbReference type="GO" id="GO:0022857">
    <property type="term" value="F:transmembrane transporter activity"/>
    <property type="evidence" value="ECO:0007669"/>
    <property type="project" value="InterPro"/>
</dbReference>
<feature type="domain" description="Major facilitator superfamily (MFS) profile" evidence="8">
    <location>
        <begin position="221"/>
        <end position="414"/>
    </location>
</feature>
<keyword evidence="5 7" id="KW-1133">Transmembrane helix</keyword>